<evidence type="ECO:0000256" key="1">
    <source>
        <dbReference type="ARBA" id="ARBA00022679"/>
    </source>
</evidence>
<dbReference type="SUPFAM" id="SSF52540">
    <property type="entry name" value="P-loop containing nucleoside triphosphate hydrolases"/>
    <property type="match status" value="1"/>
</dbReference>
<evidence type="ECO:0000259" key="3">
    <source>
        <dbReference type="Pfam" id="PF00685"/>
    </source>
</evidence>
<dbReference type="InterPro" id="IPR037359">
    <property type="entry name" value="NST/OST"/>
</dbReference>
<dbReference type="eggNOG" id="COG4424">
    <property type="taxonomic scope" value="Bacteria"/>
</dbReference>
<dbReference type="InterPro" id="IPR027417">
    <property type="entry name" value="P-loop_NTPase"/>
</dbReference>
<dbReference type="EMBL" id="APML01000006">
    <property type="protein sequence ID" value="ENH98118.1"/>
    <property type="molecule type" value="Genomic_DNA"/>
</dbReference>
<proteinExistence type="predicted"/>
<feature type="domain" description="Sulfotransferase" evidence="3">
    <location>
        <begin position="5"/>
        <end position="217"/>
    </location>
</feature>
<reference evidence="4 5" key="1">
    <citation type="submission" date="2013-03" db="EMBL/GenBank/DDBJ databases">
        <title>Draft genome sequence of Gracibacillus halophilus YIM-C55.5, a moderately halophilic and thermophilic organism from the Xiaochaidamu salt lake.</title>
        <authorList>
            <person name="Sugumar T."/>
            <person name="Polireddy D.R."/>
            <person name="Antony A."/>
            <person name="Madhava Y.R."/>
            <person name="Sivakumar N."/>
        </authorList>
    </citation>
    <scope>NUCLEOTIDE SEQUENCE [LARGE SCALE GENOMIC DNA]</scope>
    <source>
        <strain evidence="4 5">YIM-C55.5</strain>
    </source>
</reference>
<evidence type="ECO:0000313" key="4">
    <source>
        <dbReference type="EMBL" id="ENH98118.1"/>
    </source>
</evidence>
<keyword evidence="2" id="KW-0325">Glycoprotein</keyword>
<comment type="caution">
    <text evidence="4">The sequence shown here is derived from an EMBL/GenBank/DDBJ whole genome shotgun (WGS) entry which is preliminary data.</text>
</comment>
<name>N4WCX0_9BACI</name>
<keyword evidence="5" id="KW-1185">Reference proteome</keyword>
<dbReference type="PATRIC" id="fig|1308866.3.peg.425"/>
<accession>N4WCX0</accession>
<dbReference type="OrthoDB" id="9797480at2"/>
<dbReference type="Pfam" id="PF00685">
    <property type="entry name" value="Sulfotransfer_1"/>
    <property type="match status" value="1"/>
</dbReference>
<dbReference type="InterPro" id="IPR000863">
    <property type="entry name" value="Sulfotransferase_dom"/>
</dbReference>
<gene>
    <name evidence="4" type="ORF">J416_02099</name>
</gene>
<dbReference type="AlphaFoldDB" id="N4WCX0"/>
<dbReference type="Proteomes" id="UP000012283">
    <property type="component" value="Unassembled WGS sequence"/>
</dbReference>
<dbReference type="PANTHER" id="PTHR10605:SF56">
    <property type="entry name" value="BIFUNCTIONAL HEPARAN SULFATE N-DEACETYLASE_N-SULFOTRANSFERASE"/>
    <property type="match status" value="1"/>
</dbReference>
<protein>
    <submittedName>
        <fullName evidence="4">Sulfotransferase</fullName>
    </submittedName>
</protein>
<evidence type="ECO:0000313" key="5">
    <source>
        <dbReference type="Proteomes" id="UP000012283"/>
    </source>
</evidence>
<dbReference type="PANTHER" id="PTHR10605">
    <property type="entry name" value="HEPARAN SULFATE SULFOTRANSFERASE"/>
    <property type="match status" value="1"/>
</dbReference>
<dbReference type="Gene3D" id="3.40.50.300">
    <property type="entry name" value="P-loop containing nucleotide triphosphate hydrolases"/>
    <property type="match status" value="1"/>
</dbReference>
<dbReference type="GO" id="GO:0008146">
    <property type="term" value="F:sulfotransferase activity"/>
    <property type="evidence" value="ECO:0007669"/>
    <property type="project" value="InterPro"/>
</dbReference>
<sequence length="278" mass="33501">MKKLDFLIVGTMKSGTSTLSDYLSLHNNIFIPDNELHYFNNDKLYFKDKKYYDKYYYNAQESQICGEKTPTYSYLSKVPPRIYNMNPNAKLIWIFREPVARTYSNYWHAIVRGAEKLSFTECVESESEFMKENIFRGYVNRSIYIEQVKEYLKYFDIKQMHFILFEELVADPKNTILNTLDFLEVEKNSFTFPNNKIKSNERKSLPRSNLLQYYSRKLLKNTFLFKVFDKINQKPVNKYPPMDNDLKKELIEYFMPYNKELEKIVNKDLTSTTSYWHY</sequence>
<keyword evidence="1 4" id="KW-0808">Transferase</keyword>
<evidence type="ECO:0000256" key="2">
    <source>
        <dbReference type="ARBA" id="ARBA00023180"/>
    </source>
</evidence>
<organism evidence="4 5">
    <name type="scientific">Gracilibacillus halophilus YIM-C55.5</name>
    <dbReference type="NCBI Taxonomy" id="1308866"/>
    <lineage>
        <taxon>Bacteria</taxon>
        <taxon>Bacillati</taxon>
        <taxon>Bacillota</taxon>
        <taxon>Bacilli</taxon>
        <taxon>Bacillales</taxon>
        <taxon>Bacillaceae</taxon>
        <taxon>Gracilibacillus</taxon>
    </lineage>
</organism>
<dbReference type="RefSeq" id="WP_003463681.1">
    <property type="nucleotide sequence ID" value="NZ_APML01000006.1"/>
</dbReference>
<dbReference type="STRING" id="1308866.J416_02099"/>